<dbReference type="RefSeq" id="WP_012929324.1">
    <property type="nucleotide sequence ID" value="NC_013730.1"/>
</dbReference>
<dbReference type="HOGENOM" id="CLU_126553_0_0_10"/>
<evidence type="ECO:0000313" key="1">
    <source>
        <dbReference type="EMBL" id="ADB40821.1"/>
    </source>
</evidence>
<dbReference type="KEGG" id="sli:Slin_4843"/>
<sequence>MTGQFDQLYHKLTEVTFQDPATGNLFFPVYLFTYTPTEEYSVREQISALGERLLRPYGQNEVLVLNLFDAFLDYLRADDYGDETLLDILLDKERQEGYLGDIDELLRKKAGEEEFISFVAHRIRTYLNLPSQFPRVFVLLHGFGSLFPLLRVSTFLNKFERHVVGFKLIVFYPGTYQHQRYVLFNQLHDEHLYRAIHLNALL</sequence>
<evidence type="ECO:0000313" key="2">
    <source>
        <dbReference type="Proteomes" id="UP000002028"/>
    </source>
</evidence>
<dbReference type="InterPro" id="IPR014858">
    <property type="entry name" value="BrxB"/>
</dbReference>
<dbReference type="Proteomes" id="UP000002028">
    <property type="component" value="Chromosome"/>
</dbReference>
<dbReference type="EMBL" id="CP001769">
    <property type="protein sequence ID" value="ADB40821.1"/>
    <property type="molecule type" value="Genomic_DNA"/>
</dbReference>
<dbReference type="STRING" id="504472.Slin_4843"/>
<reference evidence="1 2" key="1">
    <citation type="journal article" date="2010" name="Stand. Genomic Sci.">
        <title>Complete genome sequence of Spirosoma linguale type strain (1).</title>
        <authorList>
            <person name="Lail K."/>
            <person name="Sikorski J."/>
            <person name="Saunders E."/>
            <person name="Lapidus A."/>
            <person name="Glavina Del Rio T."/>
            <person name="Copeland A."/>
            <person name="Tice H."/>
            <person name="Cheng J.-F."/>
            <person name="Lucas S."/>
            <person name="Nolan M."/>
            <person name="Bruce D."/>
            <person name="Goodwin L."/>
            <person name="Pitluck S."/>
            <person name="Ivanova N."/>
            <person name="Mavromatis K."/>
            <person name="Ovchinnikova G."/>
            <person name="Pati A."/>
            <person name="Chen A."/>
            <person name="Palaniappan K."/>
            <person name="Land M."/>
            <person name="Hauser L."/>
            <person name="Chang Y.-J."/>
            <person name="Jeffries C.D."/>
            <person name="Chain P."/>
            <person name="Brettin T."/>
            <person name="Detter J.C."/>
            <person name="Schuetze A."/>
            <person name="Rohde M."/>
            <person name="Tindall B.J."/>
            <person name="Goeker M."/>
            <person name="Bristow J."/>
            <person name="Eisen J.A."/>
            <person name="Markowitz V."/>
            <person name="Hugenholtz P."/>
            <person name="Kyrpides N.C."/>
            <person name="Klenk H.-P."/>
            <person name="Chen F."/>
        </authorList>
    </citation>
    <scope>NUCLEOTIDE SEQUENCE [LARGE SCALE GENOMIC DNA]</scope>
    <source>
        <strain evidence="2">ATCC 33905 / DSM 74 / LMG 10896 / Claus 1</strain>
    </source>
</reference>
<proteinExistence type="predicted"/>
<protein>
    <recommendedName>
        <fullName evidence="3">Cytoplasmic protein</fullName>
    </recommendedName>
</protein>
<evidence type="ECO:0008006" key="3">
    <source>
        <dbReference type="Google" id="ProtNLM"/>
    </source>
</evidence>
<keyword evidence="2" id="KW-1185">Reference proteome</keyword>
<accession>D2QQP0</accession>
<name>D2QQP0_SPILD</name>
<dbReference type="Pfam" id="PF08747">
    <property type="entry name" value="BrxB"/>
    <property type="match status" value="1"/>
</dbReference>
<organism evidence="1 2">
    <name type="scientific">Spirosoma linguale (strain ATCC 33905 / DSM 74 / LMG 10896 / Claus 1)</name>
    <dbReference type="NCBI Taxonomy" id="504472"/>
    <lineage>
        <taxon>Bacteria</taxon>
        <taxon>Pseudomonadati</taxon>
        <taxon>Bacteroidota</taxon>
        <taxon>Cytophagia</taxon>
        <taxon>Cytophagales</taxon>
        <taxon>Cytophagaceae</taxon>
        <taxon>Spirosoma</taxon>
    </lineage>
</organism>
<gene>
    <name evidence="1" type="ordered locus">Slin_4843</name>
</gene>
<dbReference type="AlphaFoldDB" id="D2QQP0"/>